<dbReference type="RefSeq" id="WP_047760686.1">
    <property type="nucleotide sequence ID" value="NZ_CP091510.1"/>
</dbReference>
<dbReference type="AlphaFoldDB" id="A0A0J0YSK4"/>
<name>A0A0J0YSK4_9NEIS</name>
<feature type="region of interest" description="Disordered" evidence="1">
    <location>
        <begin position="59"/>
        <end position="84"/>
    </location>
</feature>
<accession>A0A0J0YSK4</accession>
<comment type="caution">
    <text evidence="3">The sequence shown here is derived from an EMBL/GenBank/DDBJ whole genome shotgun (WGS) entry which is preliminary data.</text>
</comment>
<feature type="domain" description="MoaF-like" evidence="2">
    <location>
        <begin position="88"/>
        <end position="167"/>
    </location>
</feature>
<dbReference type="Proteomes" id="UP000036027">
    <property type="component" value="Unassembled WGS sequence"/>
</dbReference>
<dbReference type="EMBL" id="JTDO01000005">
    <property type="protein sequence ID" value="KLT73135.1"/>
    <property type="molecule type" value="Genomic_DNA"/>
</dbReference>
<keyword evidence="4" id="KW-1185">Reference proteome</keyword>
<gene>
    <name evidence="3" type="ORF">PL75_04305</name>
</gene>
<sequence>MFRPIIYYGIGIWAAALPAWGLEYKILTPDITFPVRIEKEAAPTVAMPQTDAAFSIKIEHPSPSPTPENTAIASSPFANNGQSPFPAAGRTYRIDFGNERYNFTVVSDNEILLTPITQGSIYRTHAAITTVSPTLYLISWRTTDNQPRTQVLDLRKAAIYEHSTDQNTLSLKKGILTLLPKPGES</sequence>
<organism evidence="3 4">
    <name type="scientific">Neisseria arctica</name>
    <dbReference type="NCBI Taxonomy" id="1470200"/>
    <lineage>
        <taxon>Bacteria</taxon>
        <taxon>Pseudomonadati</taxon>
        <taxon>Pseudomonadota</taxon>
        <taxon>Betaproteobacteria</taxon>
        <taxon>Neisseriales</taxon>
        <taxon>Neisseriaceae</taxon>
        <taxon>Neisseria</taxon>
    </lineage>
</organism>
<protein>
    <recommendedName>
        <fullName evidence="2">MoaF-like domain-containing protein</fullName>
    </recommendedName>
</protein>
<reference evidence="3 4" key="1">
    <citation type="submission" date="2014-11" db="EMBL/GenBank/DDBJ databases">
        <title>Genome of a novel goose pathogen.</title>
        <authorList>
            <person name="Hansen C.M."/>
            <person name="Hueffer K."/>
            <person name="Choi S.C."/>
        </authorList>
    </citation>
    <scope>NUCLEOTIDE SEQUENCE [LARGE SCALE GENOMIC DNA]</scope>
    <source>
        <strain evidence="3 4">KH1503</strain>
    </source>
</reference>
<dbReference type="InterPro" id="IPR053892">
    <property type="entry name" value="MoaF-like"/>
</dbReference>
<evidence type="ECO:0000313" key="3">
    <source>
        <dbReference type="EMBL" id="KLT73135.1"/>
    </source>
</evidence>
<evidence type="ECO:0000256" key="1">
    <source>
        <dbReference type="SAM" id="MobiDB-lite"/>
    </source>
</evidence>
<proteinExistence type="predicted"/>
<dbReference type="Pfam" id="PF22036">
    <property type="entry name" value="MoaF_like"/>
    <property type="match status" value="1"/>
</dbReference>
<evidence type="ECO:0000313" key="4">
    <source>
        <dbReference type="Proteomes" id="UP000036027"/>
    </source>
</evidence>
<dbReference type="PATRIC" id="fig|1470200.3.peg.2009"/>
<evidence type="ECO:0000259" key="2">
    <source>
        <dbReference type="Pfam" id="PF22036"/>
    </source>
</evidence>
<feature type="compositionally biased region" description="Polar residues" evidence="1">
    <location>
        <begin position="67"/>
        <end position="83"/>
    </location>
</feature>